<dbReference type="Gene3D" id="2.40.420.20">
    <property type="match status" value="1"/>
</dbReference>
<evidence type="ECO:0000256" key="4">
    <source>
        <dbReference type="SAM" id="MobiDB-lite"/>
    </source>
</evidence>
<keyword evidence="5" id="KW-1133">Transmembrane helix</keyword>
<sequence>MKLIHIKEKINDIITQEKDMFASGLKHKPLLSNRVQRIAIRLIVSFFVLIFVFTIVSRVSDSATIASVQVSTMASGTLTNKAEIDGTIDAEDGISITLPEGLRVIKVNAERGKQVREGEALLAFDVSSIEDKIKGLEDEIYILNQKISLSGKGSSDSVLDAQQALDDAQQAYDRLAAKFERKDFADLEAALANAIENKDRAITAARQAFIKEAEENRKNVQESGDDAVRAAQQALSEAEEGTPAYDSAVQNLEVIKARWDNALSEADEALSAAENRTDFSDEAAVMDAQAAIEAAESALISAQREFEDSKDEELYAAEKNIEAARRALKKAQENKSKSQTEAEIERVTYKAELSEKEKLRDTLKEIMDNGGHVMAPVSGTVLKTLEKGSKTEADVEVVTLSNNGVGFVFKGSLDKENAENFSVNDTGELSYRLDGSTQKLDVKIAAMGTADEDNMVPVTVTLPDGKYTPGMSAQLSLNKKSETYQNCLPLTALRRDSRGDHVLVIRKQNTVMGTEWVTSRVDIIVKDRDGQMMSIESTENALTYSDKVITSSNKTISEGDRVRIEG</sequence>
<dbReference type="PANTHER" id="PTHR32347">
    <property type="entry name" value="EFFLUX SYSTEM COMPONENT YKNX-RELATED"/>
    <property type="match status" value="1"/>
</dbReference>
<dbReference type="KEGG" id="byl:A4V09_08695"/>
<comment type="subcellular location">
    <subcellularLocation>
        <location evidence="1">Cell envelope</location>
    </subcellularLocation>
</comment>
<dbReference type="GO" id="GO:0030313">
    <property type="term" value="C:cell envelope"/>
    <property type="evidence" value="ECO:0007669"/>
    <property type="project" value="UniProtKB-SubCell"/>
</dbReference>
<dbReference type="EMBL" id="CP015405">
    <property type="protein sequence ID" value="ANU75836.1"/>
    <property type="molecule type" value="Genomic_DNA"/>
</dbReference>
<keyword evidence="7" id="KW-1185">Reference proteome</keyword>
<keyword evidence="2 3" id="KW-0175">Coiled coil</keyword>
<protein>
    <recommendedName>
        <fullName evidence="8">Biotin/lipoyl-binding protein</fullName>
    </recommendedName>
</protein>
<evidence type="ECO:0000256" key="5">
    <source>
        <dbReference type="SAM" id="Phobius"/>
    </source>
</evidence>
<dbReference type="STRING" id="1796616.A4V09_08695"/>
<evidence type="ECO:0000313" key="7">
    <source>
        <dbReference type="Proteomes" id="UP000092574"/>
    </source>
</evidence>
<keyword evidence="5" id="KW-0472">Membrane</keyword>
<evidence type="ECO:0000313" key="6">
    <source>
        <dbReference type="EMBL" id="ANU75836.1"/>
    </source>
</evidence>
<name>A0A1C7I876_9FIRM</name>
<dbReference type="PANTHER" id="PTHR32347:SF14">
    <property type="entry name" value="EFFLUX SYSTEM COMPONENT YKNX-RELATED"/>
    <property type="match status" value="1"/>
</dbReference>
<feature type="transmembrane region" description="Helical" evidence="5">
    <location>
        <begin position="38"/>
        <end position="56"/>
    </location>
</feature>
<gene>
    <name evidence="6" type="ORF">A4V09_08695</name>
</gene>
<keyword evidence="5" id="KW-0812">Transmembrane</keyword>
<reference evidence="6" key="1">
    <citation type="submission" date="2017-04" db="EMBL/GenBank/DDBJ databases">
        <title>Complete Genome Sequences of Twelve Strains of a Stable Defined Moderately Diverse Mouse Microbiota 2 (sDMDMm2).</title>
        <authorList>
            <person name="Uchimura Y."/>
            <person name="Wyss M."/>
            <person name="Brugiroux S."/>
            <person name="Limenitakis J.P."/>
            <person name="Stecher B."/>
            <person name="McCoy K.D."/>
            <person name="Macpherson A.J."/>
        </authorList>
    </citation>
    <scope>NUCLEOTIDE SEQUENCE</scope>
    <source>
        <strain evidence="6">YL58</strain>
    </source>
</reference>
<dbReference type="RefSeq" id="WP_065542018.1">
    <property type="nucleotide sequence ID" value="NZ_CP015405.2"/>
</dbReference>
<evidence type="ECO:0000256" key="2">
    <source>
        <dbReference type="ARBA" id="ARBA00023054"/>
    </source>
</evidence>
<dbReference type="OrthoDB" id="2063580at2"/>
<dbReference type="Proteomes" id="UP000092574">
    <property type="component" value="Chromosome"/>
</dbReference>
<proteinExistence type="predicted"/>
<evidence type="ECO:0000256" key="1">
    <source>
        <dbReference type="ARBA" id="ARBA00004196"/>
    </source>
</evidence>
<evidence type="ECO:0008006" key="8">
    <source>
        <dbReference type="Google" id="ProtNLM"/>
    </source>
</evidence>
<organism evidence="6 7">
    <name type="scientific">Blautia pseudococcoides</name>
    <dbReference type="NCBI Taxonomy" id="1796616"/>
    <lineage>
        <taxon>Bacteria</taxon>
        <taxon>Bacillati</taxon>
        <taxon>Bacillota</taxon>
        <taxon>Clostridia</taxon>
        <taxon>Lachnospirales</taxon>
        <taxon>Lachnospiraceae</taxon>
        <taxon>Blautia</taxon>
    </lineage>
</organism>
<feature type="region of interest" description="Disordered" evidence="4">
    <location>
        <begin position="216"/>
        <end position="242"/>
    </location>
</feature>
<feature type="coiled-coil region" evidence="3">
    <location>
        <begin position="256"/>
        <end position="369"/>
    </location>
</feature>
<dbReference type="AlphaFoldDB" id="A0A1C7I876"/>
<accession>A0A1C7I876</accession>
<dbReference type="InterPro" id="IPR050465">
    <property type="entry name" value="UPF0194_transport"/>
</dbReference>
<evidence type="ECO:0000256" key="3">
    <source>
        <dbReference type="SAM" id="Coils"/>
    </source>
</evidence>